<keyword evidence="4" id="KW-0378">Hydrolase</keyword>
<dbReference type="PROSITE" id="PS51257">
    <property type="entry name" value="PROKAR_LIPOPROTEIN"/>
    <property type="match status" value="1"/>
</dbReference>
<evidence type="ECO:0000259" key="3">
    <source>
        <dbReference type="Pfam" id="PF03417"/>
    </source>
</evidence>
<comment type="caution">
    <text evidence="4">The sequence shown here is derived from an EMBL/GenBank/DDBJ whole genome shotgun (WGS) entry which is preliminary data.</text>
</comment>
<dbReference type="Pfam" id="PF03417">
    <property type="entry name" value="AAT"/>
    <property type="match status" value="1"/>
</dbReference>
<feature type="region of interest" description="Disordered" evidence="1">
    <location>
        <begin position="31"/>
        <end position="68"/>
    </location>
</feature>
<evidence type="ECO:0000313" key="5">
    <source>
        <dbReference type="Proteomes" id="UP001521931"/>
    </source>
</evidence>
<feature type="signal peptide" evidence="2">
    <location>
        <begin position="1"/>
        <end position="28"/>
    </location>
</feature>
<feature type="domain" description="Peptidase C45 hydrolase" evidence="3">
    <location>
        <begin position="195"/>
        <end position="357"/>
    </location>
</feature>
<proteinExistence type="predicted"/>
<organism evidence="4 5">
    <name type="scientific">Arsenicicoccus bolidensis</name>
    <dbReference type="NCBI Taxonomy" id="229480"/>
    <lineage>
        <taxon>Bacteria</taxon>
        <taxon>Bacillati</taxon>
        <taxon>Actinomycetota</taxon>
        <taxon>Actinomycetes</taxon>
        <taxon>Micrococcales</taxon>
        <taxon>Intrasporangiaceae</taxon>
        <taxon>Arsenicicoccus</taxon>
    </lineage>
</organism>
<gene>
    <name evidence="4" type="ORF">MHL29_12760</name>
</gene>
<dbReference type="InterPro" id="IPR006311">
    <property type="entry name" value="TAT_signal"/>
</dbReference>
<keyword evidence="2" id="KW-0732">Signal</keyword>
<sequence>MDVTRRTVLGAGLAAVAAGVAGCAASSASGTVIHPEHPPTSPSPTGSTPAATTGAAPTTAGPSAARPLRLVQTPAQERATLASWRSTGDPVLHELRWSGAVAEVDAPAAASRGSSRTPYGCTLFVAAGDLGRVMVGRNFDWDPNPAAVVRSRTDRGPRSIGMCDLSFVELPTAELPRVGEAVVRRRLLRAHGRVVDGMNQHGLFIGLAADLEARSVARPGTIVVGGVGIVRLVLDHAKDVRGALAMFERQSLEFAGGPGLHYLVADRSGASATIELVDGRLSVRERAAATPWQCLENFQLATTPPAARDEHPRYTRCREQLTASQGRIDADGALRLLDDVRQADTQWSAAYDLTAGTVVVRRLAGRQLHRYSV</sequence>
<accession>A0ABS9Q4E6</accession>
<dbReference type="EMBL" id="JAKRCV010000044">
    <property type="protein sequence ID" value="MCG7322748.1"/>
    <property type="molecule type" value="Genomic_DNA"/>
</dbReference>
<evidence type="ECO:0000256" key="1">
    <source>
        <dbReference type="SAM" id="MobiDB-lite"/>
    </source>
</evidence>
<feature type="chain" id="PRO_5045483634" evidence="2">
    <location>
        <begin position="29"/>
        <end position="373"/>
    </location>
</feature>
<dbReference type="SUPFAM" id="SSF56235">
    <property type="entry name" value="N-terminal nucleophile aminohydrolases (Ntn hydrolases)"/>
    <property type="match status" value="1"/>
</dbReference>
<dbReference type="InterPro" id="IPR029055">
    <property type="entry name" value="Ntn_hydrolases_N"/>
</dbReference>
<name>A0ABS9Q4E6_9MICO</name>
<dbReference type="RefSeq" id="WP_239265109.1">
    <property type="nucleotide sequence ID" value="NZ_JAKRCV010000044.1"/>
</dbReference>
<reference evidence="4 5" key="1">
    <citation type="submission" date="2022-02" db="EMBL/GenBank/DDBJ databases">
        <title>Uncovering new skin microbiome diversity through culturing and metagenomics.</title>
        <authorList>
            <person name="Conlan S."/>
            <person name="Deming C."/>
            <person name="Nisc Comparative Sequencing Program N."/>
            <person name="Segre J.A."/>
        </authorList>
    </citation>
    <scope>NUCLEOTIDE SEQUENCE [LARGE SCALE GENOMIC DNA]</scope>
    <source>
        <strain evidence="4 5">ACRQZ</strain>
    </source>
</reference>
<dbReference type="Gene3D" id="3.60.60.10">
    <property type="entry name" value="Penicillin V Acylase, Chain A"/>
    <property type="match status" value="1"/>
</dbReference>
<evidence type="ECO:0000256" key="2">
    <source>
        <dbReference type="SAM" id="SignalP"/>
    </source>
</evidence>
<protein>
    <submittedName>
        <fullName evidence="4">Carcinine hydrolase/isopenicillin-N N-acyltransferase family protein</fullName>
    </submittedName>
</protein>
<keyword evidence="5" id="KW-1185">Reference proteome</keyword>
<feature type="compositionally biased region" description="Low complexity" evidence="1">
    <location>
        <begin position="43"/>
        <end position="65"/>
    </location>
</feature>
<dbReference type="GO" id="GO:0016787">
    <property type="term" value="F:hydrolase activity"/>
    <property type="evidence" value="ECO:0007669"/>
    <property type="project" value="UniProtKB-KW"/>
</dbReference>
<evidence type="ECO:0000313" key="4">
    <source>
        <dbReference type="EMBL" id="MCG7322748.1"/>
    </source>
</evidence>
<dbReference type="InterPro" id="IPR005079">
    <property type="entry name" value="Peptidase_C45_hydrolase"/>
</dbReference>
<dbReference type="Proteomes" id="UP001521931">
    <property type="component" value="Unassembled WGS sequence"/>
</dbReference>
<dbReference type="PROSITE" id="PS51318">
    <property type="entry name" value="TAT"/>
    <property type="match status" value="1"/>
</dbReference>